<reference evidence="1" key="1">
    <citation type="submission" date="2021-02" db="EMBL/GenBank/DDBJ databases">
        <title>First Annotated Genome of the Yellow-green Alga Tribonema minus.</title>
        <authorList>
            <person name="Mahan K.M."/>
        </authorList>
    </citation>
    <scope>NUCLEOTIDE SEQUENCE</scope>
    <source>
        <strain evidence="1">UTEX B ZZ1240</strain>
    </source>
</reference>
<evidence type="ECO:0000313" key="2">
    <source>
        <dbReference type="Proteomes" id="UP000664859"/>
    </source>
</evidence>
<dbReference type="Gene3D" id="3.40.50.150">
    <property type="entry name" value="Vaccinia Virus protein VP39"/>
    <property type="match status" value="1"/>
</dbReference>
<keyword evidence="2" id="KW-1185">Reference proteome</keyword>
<dbReference type="EMBL" id="JAFCMP010000290">
    <property type="protein sequence ID" value="KAG5181837.1"/>
    <property type="molecule type" value="Genomic_DNA"/>
</dbReference>
<dbReference type="InterPro" id="IPR029063">
    <property type="entry name" value="SAM-dependent_MTases_sf"/>
</dbReference>
<dbReference type="SUPFAM" id="SSF53335">
    <property type="entry name" value="S-adenosyl-L-methionine-dependent methyltransferases"/>
    <property type="match status" value="1"/>
</dbReference>
<dbReference type="AlphaFoldDB" id="A0A835YXF2"/>
<organism evidence="1 2">
    <name type="scientific">Tribonema minus</name>
    <dbReference type="NCBI Taxonomy" id="303371"/>
    <lineage>
        <taxon>Eukaryota</taxon>
        <taxon>Sar</taxon>
        <taxon>Stramenopiles</taxon>
        <taxon>Ochrophyta</taxon>
        <taxon>PX clade</taxon>
        <taxon>Xanthophyceae</taxon>
        <taxon>Tribonematales</taxon>
        <taxon>Tribonemataceae</taxon>
        <taxon>Tribonema</taxon>
    </lineage>
</organism>
<dbReference type="Proteomes" id="UP000664859">
    <property type="component" value="Unassembled WGS sequence"/>
</dbReference>
<accession>A0A835YXF2</accession>
<evidence type="ECO:0000313" key="1">
    <source>
        <dbReference type="EMBL" id="KAG5181837.1"/>
    </source>
</evidence>
<proteinExistence type="predicted"/>
<name>A0A835YXF2_9STRA</name>
<protein>
    <submittedName>
        <fullName evidence="1">Uncharacterized protein</fullName>
    </submittedName>
</protein>
<gene>
    <name evidence="1" type="ORF">JKP88DRAFT_165236</name>
</gene>
<comment type="caution">
    <text evidence="1">The sequence shown here is derived from an EMBL/GenBank/DDBJ whole genome shotgun (WGS) entry which is preliminary data.</text>
</comment>
<sequence>MRTFLNHPHGEWLVSSESAANVVLRIMATLNLPPATTHVLIPGVGKSKLPLTLFQCGVVNQVLLDIEEEALQEQRGNFDQQQASGVLIARVDLLGQSLAAAVQAVAAAGGPCTFDLVVDKSFMDVFIRQGGSTKVMKVLSQLTSDGGTFVGFSMFHAKWRRLLGKKVWHAQYAHMPAAQHGSRTRPFVHSFSVPTAVLVATKRRSAAKDTAPKGCKACEVTQLHPLPPCVPVESRAALNLACTVKCMQCISTVAVHDMPFDAAHYGG</sequence>